<gene>
    <name evidence="1" type="ORF">DENOEST_P0001</name>
</gene>
<accession>A0A6S6Y6C9</accession>
<evidence type="ECO:0000313" key="1">
    <source>
        <dbReference type="EMBL" id="CAB1371159.1"/>
    </source>
</evidence>
<dbReference type="Proteomes" id="UP000515733">
    <property type="component" value="Plasmid pI"/>
</dbReference>
<reference evidence="1 2" key="1">
    <citation type="submission" date="2020-03" db="EMBL/GenBank/DDBJ databases">
        <authorList>
            <consortium name="Genoscope - CEA"/>
            <person name="William W."/>
        </authorList>
    </citation>
    <scope>NUCLEOTIDE SEQUENCE [LARGE SCALE GENOMIC DNA]</scope>
    <source>
        <strain evidence="2">DSM 16959</strain>
        <plasmid evidence="1 2">pI</plasmid>
    </source>
</reference>
<keyword evidence="1" id="KW-0614">Plasmid</keyword>
<organism evidence="1 2">
    <name type="scientific">Denitratisoma oestradiolicum</name>
    <dbReference type="NCBI Taxonomy" id="311182"/>
    <lineage>
        <taxon>Bacteria</taxon>
        <taxon>Pseudomonadati</taxon>
        <taxon>Pseudomonadota</taxon>
        <taxon>Betaproteobacteria</taxon>
        <taxon>Nitrosomonadales</taxon>
        <taxon>Sterolibacteriaceae</taxon>
        <taxon>Denitratisoma</taxon>
    </lineage>
</organism>
<dbReference type="EMBL" id="LR778302">
    <property type="protein sequence ID" value="CAB1371159.1"/>
    <property type="molecule type" value="Genomic_DNA"/>
</dbReference>
<evidence type="ECO:0000313" key="2">
    <source>
        <dbReference type="Proteomes" id="UP000515733"/>
    </source>
</evidence>
<dbReference type="KEGG" id="doe:DENOEST_P0001"/>
<name>A0A6S6Y6C9_9PROT</name>
<keyword evidence="2" id="KW-1185">Reference proteome</keyword>
<dbReference type="RefSeq" id="WP_183148320.1">
    <property type="nucleotide sequence ID" value="NZ_LR778302.1"/>
</dbReference>
<geneLocation type="plasmid" evidence="1 2">
    <name>pI</name>
</geneLocation>
<dbReference type="AlphaFoldDB" id="A0A6S6Y6C9"/>
<sequence length="73" mass="8000">MPRYRQYRFDNCANTLAEAIEAAKRAADNFGPPQTVLAQHRYFGLVASNPFARLIAVSLQRTACAPTLTDATG</sequence>
<protein>
    <submittedName>
        <fullName evidence="1">Uncharacterized protein</fullName>
    </submittedName>
</protein>
<proteinExistence type="predicted"/>